<dbReference type="KEGG" id="mwe:WEN_01305"/>
<dbReference type="AlphaFoldDB" id="I6ZIP2"/>
<dbReference type="HOGENOM" id="CLU_1530905_0_0_14"/>
<gene>
    <name evidence="1" type="ordered locus">WEN_01305</name>
</gene>
<dbReference type="PATRIC" id="fig|1197325.3.peg.283"/>
<accession>I6ZIP2</accession>
<dbReference type="Proteomes" id="UP000009005">
    <property type="component" value="Chromosome"/>
</dbReference>
<protein>
    <submittedName>
        <fullName evidence="1">Uncharacterized protein</fullName>
    </submittedName>
</protein>
<dbReference type="EMBL" id="CP003703">
    <property type="protein sequence ID" value="AFN65060.1"/>
    <property type="molecule type" value="Genomic_DNA"/>
</dbReference>
<dbReference type="OrthoDB" id="9999868at2"/>
<sequence length="175" mass="20750">MTLKRLIILPALIPFAFIPFLQNSFKTTPYLPKEKIKSQKEKSIPLRKQHLQRECISFSDSPETIFICKPSSRGDKSPLFFYARFRYEERNKETPSSILFTPLQRLNYDNTTEELVVKFFGEQKARIREFPEEFKELEDNFIDPNKSCRWGEEGISFQCQFSSNKAYLDIFLPRN</sequence>
<dbReference type="STRING" id="1197325.WEN_01305"/>
<keyword evidence="2" id="KW-1185">Reference proteome</keyword>
<evidence type="ECO:0000313" key="2">
    <source>
        <dbReference type="Proteomes" id="UP000009005"/>
    </source>
</evidence>
<organism evidence="1 2">
    <name type="scientific">Mycoplasma wenyonii (strain Massachusetts)</name>
    <name type="common">Eperythrozoon wenyonii</name>
    <dbReference type="NCBI Taxonomy" id="1197325"/>
    <lineage>
        <taxon>Bacteria</taxon>
        <taxon>Bacillati</taxon>
        <taxon>Mycoplasmatota</taxon>
        <taxon>Mollicutes</taxon>
        <taxon>Mycoplasmataceae</taxon>
        <taxon>Mycoplasma</taxon>
    </lineage>
</organism>
<dbReference type="RefSeq" id="WP_014849770.1">
    <property type="nucleotide sequence ID" value="NC_018149.1"/>
</dbReference>
<proteinExistence type="predicted"/>
<evidence type="ECO:0000313" key="1">
    <source>
        <dbReference type="EMBL" id="AFN65060.1"/>
    </source>
</evidence>
<reference evidence="1 2" key="1">
    <citation type="journal article" date="2012" name="J. Bacteriol.">
        <title>Complete genome sequence of Mycoplasma wenyonii strain Massachusetts.</title>
        <authorList>
            <person name="Dos Santos A.P."/>
            <person name="Guimaraes A.M."/>
            <person name="do Nascimento N.C."/>
            <person name="Sanmiguel P.J."/>
            <person name="Messick J.B."/>
        </authorList>
    </citation>
    <scope>NUCLEOTIDE SEQUENCE [LARGE SCALE GENOMIC DNA]</scope>
    <source>
        <strain evidence="1 2">Massachusetts</strain>
    </source>
</reference>
<name>I6ZIP2_MYCWM</name>